<name>A0A7J6Q843_PEROL</name>
<keyword evidence="1" id="KW-1133">Transmembrane helix</keyword>
<evidence type="ECO:0000256" key="1">
    <source>
        <dbReference type="SAM" id="Phobius"/>
    </source>
</evidence>
<dbReference type="EMBL" id="JABANM010031522">
    <property type="protein sequence ID" value="KAF4704427.1"/>
    <property type="molecule type" value="Genomic_DNA"/>
</dbReference>
<comment type="caution">
    <text evidence="2">The sequence shown here is derived from an EMBL/GenBank/DDBJ whole genome shotgun (WGS) entry which is preliminary data.</text>
</comment>
<feature type="transmembrane region" description="Helical" evidence="1">
    <location>
        <begin position="28"/>
        <end position="45"/>
    </location>
</feature>
<gene>
    <name evidence="2" type="ORF">FOZ62_031990</name>
</gene>
<proteinExistence type="predicted"/>
<sequence>MCAFLPHSSYAGRTSLLLVFFPSHSGPVYIPIVAALTAITLSILGEELNLSECTSAYTDRETFLYRAAQAEQLCVQM</sequence>
<protein>
    <submittedName>
        <fullName evidence="2">Uncharacterized protein</fullName>
    </submittedName>
</protein>
<dbReference type="AlphaFoldDB" id="A0A7J6Q843"/>
<keyword evidence="1" id="KW-0472">Membrane</keyword>
<evidence type="ECO:0000313" key="2">
    <source>
        <dbReference type="EMBL" id="KAF4704427.1"/>
    </source>
</evidence>
<evidence type="ECO:0000313" key="3">
    <source>
        <dbReference type="Proteomes" id="UP000574390"/>
    </source>
</evidence>
<reference evidence="2 3" key="1">
    <citation type="submission" date="2020-04" db="EMBL/GenBank/DDBJ databases">
        <title>Perkinsus olseni comparative genomics.</title>
        <authorList>
            <person name="Bogema D.R."/>
        </authorList>
    </citation>
    <scope>NUCLEOTIDE SEQUENCE [LARGE SCALE GENOMIC DNA]</scope>
    <source>
        <strain evidence="2">ATCC PRA-205</strain>
    </source>
</reference>
<feature type="non-terminal residue" evidence="2">
    <location>
        <position position="1"/>
    </location>
</feature>
<accession>A0A7J6Q843</accession>
<organism evidence="2 3">
    <name type="scientific">Perkinsus olseni</name>
    <name type="common">Perkinsus atlanticus</name>
    <dbReference type="NCBI Taxonomy" id="32597"/>
    <lineage>
        <taxon>Eukaryota</taxon>
        <taxon>Sar</taxon>
        <taxon>Alveolata</taxon>
        <taxon>Perkinsozoa</taxon>
        <taxon>Perkinsea</taxon>
        <taxon>Perkinsida</taxon>
        <taxon>Perkinsidae</taxon>
        <taxon>Perkinsus</taxon>
    </lineage>
</organism>
<dbReference type="Proteomes" id="UP000574390">
    <property type="component" value="Unassembled WGS sequence"/>
</dbReference>
<keyword evidence="1" id="KW-0812">Transmembrane</keyword>